<proteinExistence type="predicted"/>
<dbReference type="PANTHER" id="PTHR46797">
    <property type="entry name" value="HTH-TYPE TRANSCRIPTIONAL REGULATOR"/>
    <property type="match status" value="1"/>
</dbReference>
<protein>
    <submittedName>
        <fullName evidence="4">Helix-turn-helix transcriptional regulator</fullName>
    </submittedName>
</protein>
<dbReference type="Proteomes" id="UP000676565">
    <property type="component" value="Unassembled WGS sequence"/>
</dbReference>
<evidence type="ECO:0000313" key="4">
    <source>
        <dbReference type="EMBL" id="MBP3956712.1"/>
    </source>
</evidence>
<reference evidence="4 5" key="1">
    <citation type="submission" date="2021-04" db="EMBL/GenBank/DDBJ databases">
        <authorList>
            <person name="Ivanova A."/>
        </authorList>
    </citation>
    <scope>NUCLEOTIDE SEQUENCE [LARGE SCALE GENOMIC DNA]</scope>
    <source>
        <strain evidence="4 5">G18</strain>
    </source>
</reference>
<accession>A0ABS5BTG1</accession>
<feature type="region of interest" description="Disordered" evidence="2">
    <location>
        <begin position="94"/>
        <end position="120"/>
    </location>
</feature>
<dbReference type="EMBL" id="JAGKQQ010000001">
    <property type="protein sequence ID" value="MBP3956712.1"/>
    <property type="molecule type" value="Genomic_DNA"/>
</dbReference>
<dbReference type="InterPro" id="IPR001387">
    <property type="entry name" value="Cro/C1-type_HTH"/>
</dbReference>
<evidence type="ECO:0000313" key="5">
    <source>
        <dbReference type="Proteomes" id="UP000676565"/>
    </source>
</evidence>
<gene>
    <name evidence="4" type="ORF">J8F10_15665</name>
</gene>
<dbReference type="PROSITE" id="PS50943">
    <property type="entry name" value="HTH_CROC1"/>
    <property type="match status" value="1"/>
</dbReference>
<dbReference type="Pfam" id="PF01381">
    <property type="entry name" value="HTH_3"/>
    <property type="match status" value="1"/>
</dbReference>
<dbReference type="Gene3D" id="1.10.260.40">
    <property type="entry name" value="lambda repressor-like DNA-binding domains"/>
    <property type="match status" value="1"/>
</dbReference>
<dbReference type="InterPro" id="IPR010982">
    <property type="entry name" value="Lambda_DNA-bd_dom_sf"/>
</dbReference>
<dbReference type="PANTHER" id="PTHR46797:SF1">
    <property type="entry name" value="METHYLPHOSPHONATE SYNTHASE"/>
    <property type="match status" value="1"/>
</dbReference>
<evidence type="ECO:0000256" key="1">
    <source>
        <dbReference type="ARBA" id="ARBA00023125"/>
    </source>
</evidence>
<sequence>MPMRIIDPTARVSTFSMAFTVRLRGEGIPVLVAEPNTFGDRLKALREKAKMTKYRLAQVSGVSQQTISQLEKPGGGDPSWETVKKLAHALGVSIDEFDTTEDDDKQPQAEPAPKKKPPKK</sequence>
<feature type="domain" description="HTH cro/C1-type" evidence="3">
    <location>
        <begin position="42"/>
        <end position="97"/>
    </location>
</feature>
<dbReference type="InterPro" id="IPR050807">
    <property type="entry name" value="TransReg_Diox_bact_type"/>
</dbReference>
<keyword evidence="5" id="KW-1185">Reference proteome</keyword>
<feature type="compositionally biased region" description="Acidic residues" evidence="2">
    <location>
        <begin position="95"/>
        <end position="104"/>
    </location>
</feature>
<dbReference type="CDD" id="cd00093">
    <property type="entry name" value="HTH_XRE"/>
    <property type="match status" value="1"/>
</dbReference>
<evidence type="ECO:0000256" key="2">
    <source>
        <dbReference type="SAM" id="MobiDB-lite"/>
    </source>
</evidence>
<evidence type="ECO:0000259" key="3">
    <source>
        <dbReference type="PROSITE" id="PS50943"/>
    </source>
</evidence>
<dbReference type="SMART" id="SM00530">
    <property type="entry name" value="HTH_XRE"/>
    <property type="match status" value="1"/>
</dbReference>
<name>A0ABS5BTG1_9BACT</name>
<organism evidence="4 5">
    <name type="scientific">Gemmata palustris</name>
    <dbReference type="NCBI Taxonomy" id="2822762"/>
    <lineage>
        <taxon>Bacteria</taxon>
        <taxon>Pseudomonadati</taxon>
        <taxon>Planctomycetota</taxon>
        <taxon>Planctomycetia</taxon>
        <taxon>Gemmatales</taxon>
        <taxon>Gemmataceae</taxon>
        <taxon>Gemmata</taxon>
    </lineage>
</organism>
<dbReference type="RefSeq" id="WP_210655089.1">
    <property type="nucleotide sequence ID" value="NZ_JAGKQQ010000001.1"/>
</dbReference>
<keyword evidence="1" id="KW-0238">DNA-binding</keyword>
<comment type="caution">
    <text evidence="4">The sequence shown here is derived from an EMBL/GenBank/DDBJ whole genome shotgun (WGS) entry which is preliminary data.</text>
</comment>
<dbReference type="SUPFAM" id="SSF47413">
    <property type="entry name" value="lambda repressor-like DNA-binding domains"/>
    <property type="match status" value="1"/>
</dbReference>